<reference evidence="4" key="1">
    <citation type="submission" date="2020-12" db="EMBL/GenBank/DDBJ databases">
        <title>Snuella sp. nov., isolated from sediment in Incheon.</title>
        <authorList>
            <person name="Kim W."/>
        </authorList>
    </citation>
    <scope>NUCLEOTIDE SEQUENCE</scope>
    <source>
        <strain evidence="4">CAU 1569</strain>
    </source>
</reference>
<dbReference type="RefSeq" id="WP_199111831.1">
    <property type="nucleotide sequence ID" value="NZ_JAELVQ010000001.1"/>
</dbReference>
<feature type="signal peptide" evidence="3">
    <location>
        <begin position="1"/>
        <end position="21"/>
    </location>
</feature>
<organism evidence="4 5">
    <name type="scientific">Snuella sedimenti</name>
    <dbReference type="NCBI Taxonomy" id="2798802"/>
    <lineage>
        <taxon>Bacteria</taxon>
        <taxon>Pseudomonadati</taxon>
        <taxon>Bacteroidota</taxon>
        <taxon>Flavobacteriia</taxon>
        <taxon>Flavobacteriales</taxon>
        <taxon>Flavobacteriaceae</taxon>
        <taxon>Snuella</taxon>
    </lineage>
</organism>
<sequence>MKIKHLLLSCILYANISFSQANRTETYTQVVNLNPESKNGFLGTVTMVYAFGNCYGDAIMAFGYKDLNITKVKYNGKTYTPNDLGISDFNKYKMSLTRVDADFRFNYAPVTSKVLSYVLDKYDLGCFGETVTIASKNTEYNKNLDKFSVSFKNAEYGMSMLLSSKIEAFEKKKLDAKKYTNLMFNAGNTENLEDKLQILKKALKLAPNTREKTITEISIKNLKEKISKKEKEAEDKIKKENQSSSKGIVLTSTSTKKSTSKVSAVTSNSKAKTSYNYSPSASYNVSNIMSRNNALYQQSFSQIDQAADQLKSLFSTMIDRKQKQREARERAIALREQRIENEKKREQDFYRQADRYIKEVQDIVNKRKEFFIKKQNKSTYNLDGSSFEPIYIIYAYTKKGYDRYYDYAKYPEMDIKLNMEQATVYFSPVMAVFPFSNGTYPYFEDIKQNIINNHITLDQSKYEITFLNAETTVDKMVNSLTQHMSNVVYNHKFSSAIPSNNNNIIFLNDKIVDSNHTDYWTGEVAERKETKKIDYFNTKETTKKSKVDYFKSEESKPKKKIDYWGNTTKKTDSTKTKKDPWTKTDN</sequence>
<keyword evidence="1" id="KW-0175">Coiled coil</keyword>
<proteinExistence type="predicted"/>
<feature type="compositionally biased region" description="Basic and acidic residues" evidence="2">
    <location>
        <begin position="569"/>
        <end position="586"/>
    </location>
</feature>
<feature type="region of interest" description="Disordered" evidence="2">
    <location>
        <begin position="550"/>
        <end position="586"/>
    </location>
</feature>
<dbReference type="AlphaFoldDB" id="A0A8J7LLM1"/>
<name>A0A8J7LLM1_9FLAO</name>
<feature type="compositionally biased region" description="Basic and acidic residues" evidence="2">
    <location>
        <begin position="550"/>
        <end position="562"/>
    </location>
</feature>
<feature type="chain" id="PRO_5035285103" evidence="3">
    <location>
        <begin position="22"/>
        <end position="586"/>
    </location>
</feature>
<evidence type="ECO:0000256" key="2">
    <source>
        <dbReference type="SAM" id="MobiDB-lite"/>
    </source>
</evidence>
<comment type="caution">
    <text evidence="4">The sequence shown here is derived from an EMBL/GenBank/DDBJ whole genome shotgun (WGS) entry which is preliminary data.</text>
</comment>
<accession>A0A8J7LLM1</accession>
<protein>
    <submittedName>
        <fullName evidence="4">Uncharacterized protein</fullName>
    </submittedName>
</protein>
<dbReference type="EMBL" id="JAELVQ010000001">
    <property type="protein sequence ID" value="MBJ6366474.1"/>
    <property type="molecule type" value="Genomic_DNA"/>
</dbReference>
<evidence type="ECO:0000256" key="3">
    <source>
        <dbReference type="SAM" id="SignalP"/>
    </source>
</evidence>
<evidence type="ECO:0000313" key="5">
    <source>
        <dbReference type="Proteomes" id="UP000610931"/>
    </source>
</evidence>
<keyword evidence="3" id="KW-0732">Signal</keyword>
<evidence type="ECO:0000256" key="1">
    <source>
        <dbReference type="SAM" id="Coils"/>
    </source>
</evidence>
<keyword evidence="5" id="KW-1185">Reference proteome</keyword>
<evidence type="ECO:0000313" key="4">
    <source>
        <dbReference type="EMBL" id="MBJ6366474.1"/>
    </source>
</evidence>
<gene>
    <name evidence="4" type="ORF">JF259_00095</name>
</gene>
<dbReference type="Proteomes" id="UP000610931">
    <property type="component" value="Unassembled WGS sequence"/>
</dbReference>
<feature type="coiled-coil region" evidence="1">
    <location>
        <begin position="212"/>
        <end position="243"/>
    </location>
</feature>